<accession>A0AA37HZH7</accession>
<sequence length="62" mass="7044">MAFMITAETPSGFVSEMCPHTWSAMMLAQNWASRGYRDVRIRDDAGTTYDVAVFRFRCLSTS</sequence>
<gene>
    <name evidence="1" type="ORF">NBEOAGPD_5392</name>
</gene>
<protein>
    <submittedName>
        <fullName evidence="1">Uncharacterized protein</fullName>
    </submittedName>
</protein>
<evidence type="ECO:0000313" key="1">
    <source>
        <dbReference type="EMBL" id="GJD82132.1"/>
    </source>
</evidence>
<proteinExistence type="predicted"/>
<dbReference type="Proteomes" id="UP001055108">
    <property type="component" value="Unassembled WGS sequence"/>
</dbReference>
<keyword evidence="2" id="KW-1185">Reference proteome</keyword>
<reference evidence="1" key="2">
    <citation type="submission" date="2021-08" db="EMBL/GenBank/DDBJ databases">
        <authorList>
            <person name="Tani A."/>
            <person name="Ola A."/>
            <person name="Ogura Y."/>
            <person name="Katsura K."/>
            <person name="Hayashi T."/>
        </authorList>
    </citation>
    <scope>NUCLEOTIDE SEQUENCE</scope>
    <source>
        <strain evidence="1">NBRC 103626</strain>
    </source>
</reference>
<reference evidence="1" key="1">
    <citation type="journal article" date="2016" name="Front. Microbiol.">
        <title>Genome Sequence of the Piezophilic, Mesophilic Sulfate-Reducing Bacterium Desulfovibrio indicus J2T.</title>
        <authorList>
            <person name="Cao J."/>
            <person name="Maignien L."/>
            <person name="Shao Z."/>
            <person name="Alain K."/>
            <person name="Jebbar M."/>
        </authorList>
    </citation>
    <scope>NUCLEOTIDE SEQUENCE</scope>
    <source>
        <strain evidence="1">NBRC 103626</strain>
    </source>
</reference>
<name>A0AA37HZH7_9HYPH</name>
<comment type="caution">
    <text evidence="1">The sequence shown here is derived from an EMBL/GenBank/DDBJ whole genome shotgun (WGS) entry which is preliminary data.</text>
</comment>
<dbReference type="EMBL" id="BPQM01000201">
    <property type="protein sequence ID" value="GJD82132.1"/>
    <property type="molecule type" value="Genomic_DNA"/>
</dbReference>
<dbReference type="AlphaFoldDB" id="A0AA37HZH7"/>
<dbReference type="RefSeq" id="WP_238307346.1">
    <property type="nucleotide sequence ID" value="NZ_BPQM01000201.1"/>
</dbReference>
<evidence type="ECO:0000313" key="2">
    <source>
        <dbReference type="Proteomes" id="UP001055108"/>
    </source>
</evidence>
<organism evidence="1 2">
    <name type="scientific">Methylobacterium gregans</name>
    <dbReference type="NCBI Taxonomy" id="374424"/>
    <lineage>
        <taxon>Bacteria</taxon>
        <taxon>Pseudomonadati</taxon>
        <taxon>Pseudomonadota</taxon>
        <taxon>Alphaproteobacteria</taxon>
        <taxon>Hyphomicrobiales</taxon>
        <taxon>Methylobacteriaceae</taxon>
        <taxon>Methylobacterium</taxon>
    </lineage>
</organism>